<reference evidence="1" key="2">
    <citation type="journal article" date="2021" name="Microbiome">
        <title>Successional dynamics and alternative stable states in a saline activated sludge microbial community over 9 years.</title>
        <authorList>
            <person name="Wang Y."/>
            <person name="Ye J."/>
            <person name="Ju F."/>
            <person name="Liu L."/>
            <person name="Boyd J.A."/>
            <person name="Deng Y."/>
            <person name="Parks D.H."/>
            <person name="Jiang X."/>
            <person name="Yin X."/>
            <person name="Woodcroft B.J."/>
            <person name="Tyson G.W."/>
            <person name="Hugenholtz P."/>
            <person name="Polz M.F."/>
            <person name="Zhang T."/>
        </authorList>
    </citation>
    <scope>NUCLEOTIDE SEQUENCE</scope>
    <source>
        <strain evidence="1">HKST-UBA01</strain>
    </source>
</reference>
<evidence type="ECO:0000313" key="2">
    <source>
        <dbReference type="Proteomes" id="UP000697710"/>
    </source>
</evidence>
<gene>
    <name evidence="1" type="ORF">KC729_09655</name>
</gene>
<reference evidence="1" key="1">
    <citation type="submission" date="2020-04" db="EMBL/GenBank/DDBJ databases">
        <authorList>
            <person name="Zhang T."/>
        </authorList>
    </citation>
    <scope>NUCLEOTIDE SEQUENCE</scope>
    <source>
        <strain evidence="1">HKST-UBA01</strain>
    </source>
</reference>
<dbReference type="EMBL" id="JAGQHR010000264">
    <property type="protein sequence ID" value="MCA9727935.1"/>
    <property type="molecule type" value="Genomic_DNA"/>
</dbReference>
<organism evidence="1 2">
    <name type="scientific">Eiseniibacteriota bacterium</name>
    <dbReference type="NCBI Taxonomy" id="2212470"/>
    <lineage>
        <taxon>Bacteria</taxon>
        <taxon>Candidatus Eiseniibacteriota</taxon>
    </lineage>
</organism>
<dbReference type="AlphaFoldDB" id="A0A956LY71"/>
<evidence type="ECO:0000313" key="1">
    <source>
        <dbReference type="EMBL" id="MCA9727935.1"/>
    </source>
</evidence>
<comment type="caution">
    <text evidence="1">The sequence shown here is derived from an EMBL/GenBank/DDBJ whole genome shotgun (WGS) entry which is preliminary data.</text>
</comment>
<accession>A0A956LY71</accession>
<dbReference type="Proteomes" id="UP000697710">
    <property type="component" value="Unassembled WGS sequence"/>
</dbReference>
<name>A0A956LY71_UNCEI</name>
<proteinExistence type="predicted"/>
<sequence>MLPIKRAMIGAIVRMVPGDERRATMVERVGLAGKRRAQRSFAHFRNGSGAPVHIRTDRLLADDAGVRDALLRSLCGVGPMTADGTATRVHVSQTHFTNKDWCYALGSVDFECRPVPGGFEVRALGRYDWHPEEARPTRAIHEMAARMERRGARAFDIVGDPVRIERDEIESVPRYRVLPIRTFLM</sequence>
<protein>
    <submittedName>
        <fullName evidence="1">Uncharacterized protein</fullName>
    </submittedName>
</protein>